<dbReference type="AlphaFoldDB" id="A0A8H8U4C4"/>
<proteinExistence type="predicted"/>
<feature type="compositionally biased region" description="Low complexity" evidence="1">
    <location>
        <begin position="265"/>
        <end position="281"/>
    </location>
</feature>
<feature type="compositionally biased region" description="Basic residues" evidence="1">
    <location>
        <begin position="149"/>
        <end position="165"/>
    </location>
</feature>
<dbReference type="GO" id="GO:0005654">
    <property type="term" value="C:nucleoplasm"/>
    <property type="evidence" value="ECO:0007669"/>
    <property type="project" value="TreeGrafter"/>
</dbReference>
<feature type="compositionally biased region" description="Basic and acidic residues" evidence="1">
    <location>
        <begin position="45"/>
        <end position="64"/>
    </location>
</feature>
<feature type="region of interest" description="Disordered" evidence="1">
    <location>
        <begin position="1"/>
        <end position="79"/>
    </location>
</feature>
<sequence>MSGNPNMEKIGKRKNAPAKKQADWLFPSSGPSGDKPAATNVPKSHIQDRSKNKEEKQLAKDLLKQRAGGASSKPAPPSQLVGLIGAFLSENEFANTTRAFRTESGTRGLAAEDIQNIPSLNTIYNEWLQSKVQDTPSDSKTNVGENGKVTKKRNVKQAKVEKKKAKVQESSNASDVEMTDAPPTKVSGKRSPSLSSSASSSASSSSSDSDADDEKESPTTKTPSPKQKSKGLKRKAVSSSSESSSSSPDSSSEDEAPKTKKAKTKASSPSSSESSESSSDSSSDEAKVVDPSSSKSESSSSDTGSSSDDEGSDTKKVAQASSSSDSDSSESESDSSSNSLAQKTPLPASGSESSESSESDSDSTSSKKAALNSESSATLSDGAKKSTTSSSGSSSESSSSSDSDEEPQSKKVAKTAVTVTERKLSPPLPPDPVIKKPFRKTNVPFSRISSDIKVDERLASNAYVPYDYAQKAHEDLIVTKGKGFTKEKNKKKRGSYRGGFIDVEGKKGIKFED</sequence>
<dbReference type="GO" id="GO:0005730">
    <property type="term" value="C:nucleolus"/>
    <property type="evidence" value="ECO:0007669"/>
    <property type="project" value="InterPro"/>
</dbReference>
<protein>
    <recommendedName>
        <fullName evidence="2">Srp40 C-terminal domain-containing protein</fullName>
    </recommendedName>
</protein>
<dbReference type="Pfam" id="PF05022">
    <property type="entry name" value="SRP40_C"/>
    <property type="match status" value="1"/>
</dbReference>
<dbReference type="Proteomes" id="UP000443090">
    <property type="component" value="Unassembled WGS sequence"/>
</dbReference>
<feature type="compositionally biased region" description="Polar residues" evidence="1">
    <location>
        <begin position="131"/>
        <end position="144"/>
    </location>
</feature>
<dbReference type="EMBL" id="QGMI01001384">
    <property type="protein sequence ID" value="TVY33460.1"/>
    <property type="molecule type" value="Genomic_DNA"/>
</dbReference>
<feature type="compositionally biased region" description="Low complexity" evidence="1">
    <location>
        <begin position="385"/>
        <end position="401"/>
    </location>
</feature>
<feature type="compositionally biased region" description="Low complexity" evidence="1">
    <location>
        <begin position="238"/>
        <end position="250"/>
    </location>
</feature>
<feature type="compositionally biased region" description="Low complexity" evidence="1">
    <location>
        <begin position="292"/>
        <end position="306"/>
    </location>
</feature>
<reference evidence="3 4" key="1">
    <citation type="submission" date="2018-05" db="EMBL/GenBank/DDBJ databases">
        <title>Genome sequencing and assembly of the regulated plant pathogen Lachnellula willkommii and related sister species for the development of diagnostic species identification markers.</title>
        <authorList>
            <person name="Giroux E."/>
            <person name="Bilodeau G."/>
        </authorList>
    </citation>
    <scope>NUCLEOTIDE SEQUENCE [LARGE SCALE GENOMIC DNA]</scope>
    <source>
        <strain evidence="3 4">CBS 160.35</strain>
    </source>
</reference>
<organism evidence="3 4">
    <name type="scientific">Lachnellula occidentalis</name>
    <dbReference type="NCBI Taxonomy" id="215460"/>
    <lineage>
        <taxon>Eukaryota</taxon>
        <taxon>Fungi</taxon>
        <taxon>Dikarya</taxon>
        <taxon>Ascomycota</taxon>
        <taxon>Pezizomycotina</taxon>
        <taxon>Leotiomycetes</taxon>
        <taxon>Helotiales</taxon>
        <taxon>Lachnaceae</taxon>
        <taxon>Lachnellula</taxon>
    </lineage>
</organism>
<evidence type="ECO:0000313" key="4">
    <source>
        <dbReference type="Proteomes" id="UP000443090"/>
    </source>
</evidence>
<gene>
    <name evidence="3" type="ORF">LOCC1_G008460</name>
</gene>
<name>A0A8H8U4C4_9HELO</name>
<dbReference type="OrthoDB" id="5599646at2759"/>
<feature type="compositionally biased region" description="Low complexity" evidence="1">
    <location>
        <begin position="191"/>
        <end position="208"/>
    </location>
</feature>
<feature type="domain" description="Srp40 C-terminal" evidence="2">
    <location>
        <begin position="444"/>
        <end position="511"/>
    </location>
</feature>
<evidence type="ECO:0000256" key="1">
    <source>
        <dbReference type="SAM" id="MobiDB-lite"/>
    </source>
</evidence>
<evidence type="ECO:0000313" key="3">
    <source>
        <dbReference type="EMBL" id="TVY33460.1"/>
    </source>
</evidence>
<feature type="region of interest" description="Disordered" evidence="1">
    <location>
        <begin position="131"/>
        <end position="438"/>
    </location>
</feature>
<dbReference type="InterPro" id="IPR007718">
    <property type="entry name" value="Srp40_C"/>
</dbReference>
<accession>A0A8H8U4C4</accession>
<dbReference type="PANTHER" id="PTHR23216">
    <property type="entry name" value="NUCLEOLAR AND COILED-BODY PHOSPHOPROTEIN 1"/>
    <property type="match status" value="1"/>
</dbReference>
<keyword evidence="4" id="KW-1185">Reference proteome</keyword>
<evidence type="ECO:0000259" key="2">
    <source>
        <dbReference type="Pfam" id="PF05022"/>
    </source>
</evidence>
<feature type="compositionally biased region" description="Basic residues" evidence="1">
    <location>
        <begin position="227"/>
        <end position="236"/>
    </location>
</feature>
<dbReference type="PANTHER" id="PTHR23216:SF1">
    <property type="entry name" value="NUCLEOLAR AND COILED-BODY PHOSPHOPROTEIN 1"/>
    <property type="match status" value="1"/>
</dbReference>
<comment type="caution">
    <text evidence="3">The sequence shown here is derived from an EMBL/GenBank/DDBJ whole genome shotgun (WGS) entry which is preliminary data.</text>
</comment>
<dbReference type="InterPro" id="IPR039191">
    <property type="entry name" value="Nopp140-like"/>
</dbReference>